<proteinExistence type="predicted"/>
<dbReference type="Proteomes" id="UP000321907">
    <property type="component" value="Unassembled WGS sequence"/>
</dbReference>
<protein>
    <submittedName>
        <fullName evidence="1">Uncharacterized protein</fullName>
    </submittedName>
</protein>
<sequence>MLIEFEKLTPAEQQQMFDAIPLIVILVAGADDDIDEVELAEAQRLADIRSFNNRGHIIAYYETIDEGLTDRIQQLLKELPDALEPRQNEVVARLSMLNSILTKLDLPFGYLYYKSFMSFSKHIAEAHGGFMRFMTIGPQEAEVVGLPMLAPVPRPSKVDFPDLP</sequence>
<evidence type="ECO:0000313" key="2">
    <source>
        <dbReference type="Proteomes" id="UP000321907"/>
    </source>
</evidence>
<keyword evidence="2" id="KW-1185">Reference proteome</keyword>
<dbReference type="OrthoDB" id="1429999at2"/>
<dbReference type="AlphaFoldDB" id="A0A5C7FM08"/>
<dbReference type="EMBL" id="VOXD01000001">
    <property type="protein sequence ID" value="TXF91750.1"/>
    <property type="molecule type" value="Genomic_DNA"/>
</dbReference>
<comment type="caution">
    <text evidence="1">The sequence shown here is derived from an EMBL/GenBank/DDBJ whole genome shotgun (WGS) entry which is preliminary data.</text>
</comment>
<accession>A0A5C7FM08</accession>
<organism evidence="1 2">
    <name type="scientific">Neolewinella aurantiaca</name>
    <dbReference type="NCBI Taxonomy" id="2602767"/>
    <lineage>
        <taxon>Bacteria</taxon>
        <taxon>Pseudomonadati</taxon>
        <taxon>Bacteroidota</taxon>
        <taxon>Saprospiria</taxon>
        <taxon>Saprospirales</taxon>
        <taxon>Lewinellaceae</taxon>
        <taxon>Neolewinella</taxon>
    </lineage>
</organism>
<name>A0A5C7FM08_9BACT</name>
<reference evidence="1 2" key="1">
    <citation type="submission" date="2019-08" db="EMBL/GenBank/DDBJ databases">
        <title>Lewinella sp. strain SSH13 Genome sequencing and assembly.</title>
        <authorList>
            <person name="Kim I."/>
        </authorList>
    </citation>
    <scope>NUCLEOTIDE SEQUENCE [LARGE SCALE GENOMIC DNA]</scope>
    <source>
        <strain evidence="1 2">SSH13</strain>
    </source>
</reference>
<gene>
    <name evidence="1" type="ORF">FUA23_00765</name>
</gene>
<dbReference type="RefSeq" id="WP_147928791.1">
    <property type="nucleotide sequence ID" value="NZ_VOXD01000001.1"/>
</dbReference>
<evidence type="ECO:0000313" key="1">
    <source>
        <dbReference type="EMBL" id="TXF91750.1"/>
    </source>
</evidence>